<dbReference type="AlphaFoldDB" id="A0A6A3B9L3"/>
<accession>A0A6A3B9L3</accession>
<keyword evidence="3" id="KW-1185">Reference proteome</keyword>
<name>A0A6A3B9L3_HIBSY</name>
<organism evidence="2 3">
    <name type="scientific">Hibiscus syriacus</name>
    <name type="common">Rose of Sharon</name>
    <dbReference type="NCBI Taxonomy" id="106335"/>
    <lineage>
        <taxon>Eukaryota</taxon>
        <taxon>Viridiplantae</taxon>
        <taxon>Streptophyta</taxon>
        <taxon>Embryophyta</taxon>
        <taxon>Tracheophyta</taxon>
        <taxon>Spermatophyta</taxon>
        <taxon>Magnoliopsida</taxon>
        <taxon>eudicotyledons</taxon>
        <taxon>Gunneridae</taxon>
        <taxon>Pentapetalae</taxon>
        <taxon>rosids</taxon>
        <taxon>malvids</taxon>
        <taxon>Malvales</taxon>
        <taxon>Malvaceae</taxon>
        <taxon>Malvoideae</taxon>
        <taxon>Hibiscus</taxon>
    </lineage>
</organism>
<evidence type="ECO:0000313" key="3">
    <source>
        <dbReference type="Proteomes" id="UP000436088"/>
    </source>
</evidence>
<evidence type="ECO:0000256" key="1">
    <source>
        <dbReference type="SAM" id="MobiDB-lite"/>
    </source>
</evidence>
<proteinExistence type="predicted"/>
<sequence length="79" mass="9071">MSQNEKTRGVTSNFNPQSQYQYGTFQGVANYYPPFPQQPPPRQPFVGLPHPFLLRSQPPTPMSMATRPSQVFLLKKRHP</sequence>
<dbReference type="Proteomes" id="UP000436088">
    <property type="component" value="Unassembled WGS sequence"/>
</dbReference>
<feature type="compositionally biased region" description="Pro residues" evidence="1">
    <location>
        <begin position="33"/>
        <end position="43"/>
    </location>
</feature>
<dbReference type="EMBL" id="VEPZ02000882">
    <property type="protein sequence ID" value="KAE8713073.1"/>
    <property type="molecule type" value="Genomic_DNA"/>
</dbReference>
<gene>
    <name evidence="2" type="ORF">F3Y22_tig00110217pilonHSYRG00002</name>
</gene>
<reference evidence="2" key="1">
    <citation type="submission" date="2019-09" db="EMBL/GenBank/DDBJ databases">
        <title>Draft genome information of white flower Hibiscus syriacus.</title>
        <authorList>
            <person name="Kim Y.-M."/>
        </authorList>
    </citation>
    <scope>NUCLEOTIDE SEQUENCE [LARGE SCALE GENOMIC DNA]</scope>
    <source>
        <strain evidence="2">YM2019G1</strain>
    </source>
</reference>
<evidence type="ECO:0000313" key="2">
    <source>
        <dbReference type="EMBL" id="KAE8713073.1"/>
    </source>
</evidence>
<protein>
    <submittedName>
        <fullName evidence="2">Uncharacterized protein</fullName>
    </submittedName>
</protein>
<feature type="region of interest" description="Disordered" evidence="1">
    <location>
        <begin position="31"/>
        <end position="79"/>
    </location>
</feature>
<comment type="caution">
    <text evidence="2">The sequence shown here is derived from an EMBL/GenBank/DDBJ whole genome shotgun (WGS) entry which is preliminary data.</text>
</comment>